<comment type="subcellular location">
    <subcellularLocation>
        <location evidence="2">Cytoplasm</location>
        <location evidence="2">Cytosol</location>
    </subcellularLocation>
    <subcellularLocation>
        <location evidence="2">Nucleus</location>
    </subcellularLocation>
</comment>
<dbReference type="GO" id="GO:0000160">
    <property type="term" value="P:phosphorelay signal transduction system"/>
    <property type="evidence" value="ECO:0007669"/>
    <property type="project" value="UniProtKB-UniRule"/>
</dbReference>
<proteinExistence type="predicted"/>
<evidence type="ECO:0000256" key="2">
    <source>
        <dbReference type="RuleBase" id="RU369004"/>
    </source>
</evidence>
<evidence type="ECO:0000313" key="4">
    <source>
        <dbReference type="EMBL" id="RVW38348.1"/>
    </source>
</evidence>
<dbReference type="PANTHER" id="PTHR28242">
    <property type="entry name" value="PHOSPHORELAY INTERMEDIATE PROTEIN YPD1"/>
    <property type="match status" value="1"/>
</dbReference>
<keyword evidence="3" id="KW-0175">Coiled coil</keyword>
<comment type="domain">
    <text evidence="2">Histidine-containing phosphotransfer domain (HPt) contains an active histidine that mediates the phosphotransfer.</text>
</comment>
<keyword evidence="2" id="KW-0932">Cytokinin signaling pathway</keyword>
<dbReference type="SUPFAM" id="SSF47226">
    <property type="entry name" value="Histidine-containing phosphotransfer domain, HPT domain"/>
    <property type="match status" value="1"/>
</dbReference>
<name>A0A438DSW4_VITVI</name>
<dbReference type="EMBL" id="QGNW01001508">
    <property type="protein sequence ID" value="RVW38348.1"/>
    <property type="molecule type" value="Genomic_DNA"/>
</dbReference>
<dbReference type="GO" id="GO:0005829">
    <property type="term" value="C:cytosol"/>
    <property type="evidence" value="ECO:0007669"/>
    <property type="project" value="UniProtKB-SubCell"/>
</dbReference>
<dbReference type="GO" id="GO:0009927">
    <property type="term" value="F:histidine phosphotransfer kinase activity"/>
    <property type="evidence" value="ECO:0007669"/>
    <property type="project" value="UniProtKB-UniRule"/>
</dbReference>
<dbReference type="GO" id="GO:0005634">
    <property type="term" value="C:nucleus"/>
    <property type="evidence" value="ECO:0007669"/>
    <property type="project" value="UniProtKB-SubCell"/>
</dbReference>
<accession>A0A438DSW4</accession>
<organism evidence="4 5">
    <name type="scientific">Vitis vinifera</name>
    <name type="common">Grape</name>
    <dbReference type="NCBI Taxonomy" id="29760"/>
    <lineage>
        <taxon>Eukaryota</taxon>
        <taxon>Viridiplantae</taxon>
        <taxon>Streptophyta</taxon>
        <taxon>Embryophyta</taxon>
        <taxon>Tracheophyta</taxon>
        <taxon>Spermatophyta</taxon>
        <taxon>Magnoliopsida</taxon>
        <taxon>eudicotyledons</taxon>
        <taxon>Gunneridae</taxon>
        <taxon>Pentapetalae</taxon>
        <taxon>rosids</taxon>
        <taxon>Vitales</taxon>
        <taxon>Vitaceae</taxon>
        <taxon>Viteae</taxon>
        <taxon>Vitis</taxon>
    </lineage>
</organism>
<dbReference type="Gene3D" id="1.20.120.160">
    <property type="entry name" value="HPT domain"/>
    <property type="match status" value="1"/>
</dbReference>
<evidence type="ECO:0000313" key="5">
    <source>
        <dbReference type="Proteomes" id="UP000288805"/>
    </source>
</evidence>
<dbReference type="GO" id="GO:0009736">
    <property type="term" value="P:cytokinin-activated signaling pathway"/>
    <property type="evidence" value="ECO:0007669"/>
    <property type="project" value="UniProtKB-KW"/>
</dbReference>
<dbReference type="PANTHER" id="PTHR28242:SF51">
    <property type="entry name" value="HISTIDINE-CONTAINING PHOSPHOTRANSFER PROTEIN"/>
    <property type="match status" value="1"/>
</dbReference>
<feature type="coiled-coil region" evidence="3">
    <location>
        <begin position="124"/>
        <end position="151"/>
    </location>
</feature>
<keyword evidence="1 2" id="KW-0902">Two-component regulatory system</keyword>
<dbReference type="InterPro" id="IPR045871">
    <property type="entry name" value="AHP1-5/YPD1"/>
</dbReference>
<comment type="caution">
    <text evidence="4">The sequence shown here is derived from an EMBL/GenBank/DDBJ whole genome shotgun (WGS) entry which is preliminary data.</text>
</comment>
<comment type="function">
    <text evidence="2">Functions as a two-component phosphorelay mediators between cytokinin sensor histidine kinases and response regulators (B-type ARRs). Plays an important role in propagating cytokinin signal transduction.</text>
</comment>
<reference evidence="4 5" key="1">
    <citation type="journal article" date="2018" name="PLoS Genet.">
        <title>Population sequencing reveals clonal diversity and ancestral inbreeding in the grapevine cultivar Chardonnay.</title>
        <authorList>
            <person name="Roach M.J."/>
            <person name="Johnson D.L."/>
            <person name="Bohlmann J."/>
            <person name="van Vuuren H.J."/>
            <person name="Jones S.J."/>
            <person name="Pretorius I.S."/>
            <person name="Schmidt S.A."/>
            <person name="Borneman A.R."/>
        </authorList>
    </citation>
    <scope>NUCLEOTIDE SEQUENCE [LARGE SCALE GENOMIC DNA]</scope>
    <source>
        <strain evidence="5">cv. Chardonnay</strain>
        <tissue evidence="4">Leaf</tissue>
    </source>
</reference>
<dbReference type="Proteomes" id="UP000288805">
    <property type="component" value="Unassembled WGS sequence"/>
</dbReference>
<gene>
    <name evidence="4" type="primary">PHP2</name>
    <name evidence="4" type="ORF">CK203_071197</name>
</gene>
<sequence>MESTLHQQISAMKQSLLDEGFVDGHFVELELLEDGDNLHFTEEIITLFFTDSARLIVDVEKELNNDPIDYSKVDKILHQFKGSSSRRLPWSAEGVLNLEASSVGANRVRLQGTKLRESCKDGDVEGWKAALKQLKKEHATLKEKLDTYFQLVKQLGSEKKTVWHPNEGQVDMLAKNQLMKMAITKDEKVEFGHKEDMVKKGTGKEPGKVVTEEEAVKVVSDEESVQMVAK</sequence>
<evidence type="ECO:0000256" key="1">
    <source>
        <dbReference type="ARBA" id="ARBA00023012"/>
    </source>
</evidence>
<dbReference type="GO" id="GO:0043424">
    <property type="term" value="F:protein histidine kinase binding"/>
    <property type="evidence" value="ECO:0007669"/>
    <property type="project" value="UniProtKB-UniRule"/>
</dbReference>
<dbReference type="AlphaFoldDB" id="A0A438DSW4"/>
<evidence type="ECO:0000256" key="3">
    <source>
        <dbReference type="SAM" id="Coils"/>
    </source>
</evidence>
<protein>
    <recommendedName>
        <fullName evidence="2">Histidine-containing phosphotransfer protein</fullName>
    </recommendedName>
</protein>
<dbReference type="InterPro" id="IPR036641">
    <property type="entry name" value="HPT_dom_sf"/>
</dbReference>